<dbReference type="GO" id="GO:0071555">
    <property type="term" value="P:cell wall organization"/>
    <property type="evidence" value="ECO:0007669"/>
    <property type="project" value="UniProtKB-UniRule"/>
</dbReference>
<keyword evidence="4 7" id="KW-0133">Cell shape</keyword>
<feature type="active site" description="Proton donor/acceptor" evidence="7">
    <location>
        <position position="439"/>
    </location>
</feature>
<keyword evidence="6 7" id="KW-0961">Cell wall biogenesis/degradation</keyword>
<dbReference type="PANTHER" id="PTHR41533">
    <property type="entry name" value="L,D-TRANSPEPTIDASE HI_1667-RELATED"/>
    <property type="match status" value="1"/>
</dbReference>
<dbReference type="CDD" id="cd16913">
    <property type="entry name" value="YkuD_like"/>
    <property type="match status" value="1"/>
</dbReference>
<organism evidence="10 11">
    <name type="scientific">Limnovirga soli</name>
    <dbReference type="NCBI Taxonomy" id="2656915"/>
    <lineage>
        <taxon>Bacteria</taxon>
        <taxon>Pseudomonadati</taxon>
        <taxon>Bacteroidota</taxon>
        <taxon>Chitinophagia</taxon>
        <taxon>Chitinophagales</taxon>
        <taxon>Chitinophagaceae</taxon>
        <taxon>Limnovirga</taxon>
    </lineage>
</organism>
<dbReference type="GO" id="GO:0004180">
    <property type="term" value="F:carboxypeptidase activity"/>
    <property type="evidence" value="ECO:0007669"/>
    <property type="project" value="UniProtKB-ARBA"/>
</dbReference>
<evidence type="ECO:0000259" key="9">
    <source>
        <dbReference type="PROSITE" id="PS52029"/>
    </source>
</evidence>
<dbReference type="InterPro" id="IPR005490">
    <property type="entry name" value="LD_TPept_cat_dom"/>
</dbReference>
<dbReference type="EMBL" id="WHPF01000006">
    <property type="protein sequence ID" value="NNV55780.1"/>
    <property type="molecule type" value="Genomic_DNA"/>
</dbReference>
<dbReference type="InterPro" id="IPR036365">
    <property type="entry name" value="PGBD-like_sf"/>
</dbReference>
<proteinExistence type="inferred from homology"/>
<dbReference type="Proteomes" id="UP000598971">
    <property type="component" value="Unassembled WGS sequence"/>
</dbReference>
<dbReference type="PANTHER" id="PTHR41533:SF2">
    <property type="entry name" value="BLR7131 PROTEIN"/>
    <property type="match status" value="1"/>
</dbReference>
<dbReference type="InterPro" id="IPR045380">
    <property type="entry name" value="LD_TPept_scaffold_dom"/>
</dbReference>
<evidence type="ECO:0000313" key="10">
    <source>
        <dbReference type="EMBL" id="NNV55780.1"/>
    </source>
</evidence>
<dbReference type="PROSITE" id="PS52029">
    <property type="entry name" value="LD_TPASE"/>
    <property type="match status" value="1"/>
</dbReference>
<evidence type="ECO:0000313" key="11">
    <source>
        <dbReference type="Proteomes" id="UP000598971"/>
    </source>
</evidence>
<comment type="similarity">
    <text evidence="2">Belongs to the YkuD family.</text>
</comment>
<feature type="chain" id="PRO_5035225244" evidence="8">
    <location>
        <begin position="23"/>
        <end position="538"/>
    </location>
</feature>
<keyword evidence="5 7" id="KW-0573">Peptidoglycan synthesis</keyword>
<reference evidence="10" key="1">
    <citation type="submission" date="2019-10" db="EMBL/GenBank/DDBJ databases">
        <title>Draft genome sequence of Panacibacter sp. KCS-6.</title>
        <authorList>
            <person name="Yim K.J."/>
        </authorList>
    </citation>
    <scope>NUCLEOTIDE SEQUENCE</scope>
    <source>
        <strain evidence="10">KCS-6</strain>
    </source>
</reference>
<sequence>MKNLTSILVPLILLFIACCTQNCNYINSQSAIQDKDSLPRNHNIDISIPGNFSKITNLHFDSTAVQQFFLQFPLMLPYKKEVSRFYTDRNYSFAWYDNNGLLEQSQNLYNRLLNLSLEGLPDTVLYKDAFTGLMQNEGLDSTNQPLITNELMLTAQYFMYAKNVWGGLDEKTTNELNWYLPRKKVAYGQLLDSLLKDETLLTNAPVYRQYNLLKSALAKYKAIEAKGGFPVIVVDKKVYKTGDTSVAIVAIRKELFLTGDLKNDNGSNIFDTALATGVLHFQGRMGEQQDAVIGPAMLAELKVSVEKRIQQLMINMERSRWVPVALKGDYLLINIPEYKLHVIANDSLLWSMNVVVGTATNKTVIFNGNIKYIVFSPYWNVPGSILKKEVLPGIKRNPNYLANHNMEWNGNGVRQKPGVNNSLGLVKFLFPNSFDIYLHDTPSKSLFGETNRAFSHGCIRLAQPQKLAEYLLSNDSSWNTDKIVAAMNSGKEKYVTLTQTMPVFIAYFTAWVDRKGQLNFRKDVYNRDSRLIGMMMEK</sequence>
<dbReference type="AlphaFoldDB" id="A0A8J8FDP5"/>
<evidence type="ECO:0000256" key="5">
    <source>
        <dbReference type="ARBA" id="ARBA00022984"/>
    </source>
</evidence>
<dbReference type="Pfam" id="PF20142">
    <property type="entry name" value="Scaffold"/>
    <property type="match status" value="1"/>
</dbReference>
<feature type="domain" description="L,D-TPase catalytic" evidence="9">
    <location>
        <begin position="329"/>
        <end position="486"/>
    </location>
</feature>
<gene>
    <name evidence="10" type="ORF">GD597_09940</name>
</gene>
<evidence type="ECO:0000256" key="3">
    <source>
        <dbReference type="ARBA" id="ARBA00022679"/>
    </source>
</evidence>
<evidence type="ECO:0000256" key="2">
    <source>
        <dbReference type="ARBA" id="ARBA00005992"/>
    </source>
</evidence>
<dbReference type="GO" id="GO:0009252">
    <property type="term" value="P:peptidoglycan biosynthetic process"/>
    <property type="evidence" value="ECO:0007669"/>
    <property type="project" value="UniProtKB-UniPathway"/>
</dbReference>
<evidence type="ECO:0000256" key="6">
    <source>
        <dbReference type="ARBA" id="ARBA00023316"/>
    </source>
</evidence>
<feature type="signal peptide" evidence="8">
    <location>
        <begin position="1"/>
        <end position="22"/>
    </location>
</feature>
<dbReference type="UniPathway" id="UPA00219"/>
<name>A0A8J8FDP5_9BACT</name>
<comment type="pathway">
    <text evidence="1 7">Cell wall biogenesis; peptidoglycan biosynthesis.</text>
</comment>
<comment type="caution">
    <text evidence="10">The sequence shown here is derived from an EMBL/GenBank/DDBJ whole genome shotgun (WGS) entry which is preliminary data.</text>
</comment>
<evidence type="ECO:0000256" key="4">
    <source>
        <dbReference type="ARBA" id="ARBA00022960"/>
    </source>
</evidence>
<feature type="active site" description="Nucleophile" evidence="7">
    <location>
        <position position="458"/>
    </location>
</feature>
<keyword evidence="8" id="KW-0732">Signal</keyword>
<dbReference type="GO" id="GO:0008360">
    <property type="term" value="P:regulation of cell shape"/>
    <property type="evidence" value="ECO:0007669"/>
    <property type="project" value="UniProtKB-UniRule"/>
</dbReference>
<protein>
    <submittedName>
        <fullName evidence="10">L,D-transpeptidase family protein</fullName>
    </submittedName>
</protein>
<dbReference type="InterPro" id="IPR052905">
    <property type="entry name" value="LD-transpeptidase_YkuD-like"/>
</dbReference>
<dbReference type="SUPFAM" id="SSF141523">
    <property type="entry name" value="L,D-transpeptidase catalytic domain-like"/>
    <property type="match status" value="1"/>
</dbReference>
<dbReference type="SUPFAM" id="SSF47090">
    <property type="entry name" value="PGBD-like"/>
    <property type="match status" value="1"/>
</dbReference>
<evidence type="ECO:0000256" key="8">
    <source>
        <dbReference type="SAM" id="SignalP"/>
    </source>
</evidence>
<keyword evidence="11" id="KW-1185">Reference proteome</keyword>
<accession>A0A8J8FDP5</accession>
<keyword evidence="3" id="KW-0808">Transferase</keyword>
<evidence type="ECO:0000256" key="7">
    <source>
        <dbReference type="PROSITE-ProRule" id="PRU01373"/>
    </source>
</evidence>
<dbReference type="Pfam" id="PF03734">
    <property type="entry name" value="YkuD"/>
    <property type="match status" value="1"/>
</dbReference>
<dbReference type="GO" id="GO:0016740">
    <property type="term" value="F:transferase activity"/>
    <property type="evidence" value="ECO:0007669"/>
    <property type="project" value="UniProtKB-KW"/>
</dbReference>
<dbReference type="Gene3D" id="2.40.440.10">
    <property type="entry name" value="L,D-transpeptidase catalytic domain-like"/>
    <property type="match status" value="1"/>
</dbReference>
<evidence type="ECO:0000256" key="1">
    <source>
        <dbReference type="ARBA" id="ARBA00004752"/>
    </source>
</evidence>
<dbReference type="InterPro" id="IPR038063">
    <property type="entry name" value="Transpep_catalytic_dom"/>
</dbReference>
<dbReference type="RefSeq" id="WP_171607710.1">
    <property type="nucleotide sequence ID" value="NZ_WHPF01000006.1"/>
</dbReference>
<dbReference type="PROSITE" id="PS51257">
    <property type="entry name" value="PROKAR_LIPOPROTEIN"/>
    <property type="match status" value="1"/>
</dbReference>